<dbReference type="Proteomes" id="UP000197025">
    <property type="component" value="Unassembled WGS sequence"/>
</dbReference>
<dbReference type="FunCoup" id="A0A212R753">
    <property type="interactions" value="352"/>
</dbReference>
<sequence>MGTLYVVGTPIGNLEDITLRALRVLRECALIAAEDTRKTRILLSRYGIEKPMISYFEHNEAARIPQILEALAQGDVALVSEAGMPGLSDPGYVLIRAALERGFPVVPIPGPSAPVTALVVSGLPADRFLFLGFLPRKPGERRRLLAQVAALPWTLVAFETPHRLREALRDILEILGDRPMAVARELTKIHEEVRRGTARELLAHFTEVEPRGEFTLVIAGAPEEVSQWEEEEVRARLEALLRSGRTPAQAAREVARASGWPRDAVYRMALRIRSESEPR</sequence>
<dbReference type="Pfam" id="PF23016">
    <property type="entry name" value="RsmI_C"/>
    <property type="match status" value="1"/>
</dbReference>
<keyword evidence="2 6" id="KW-0698">rRNA processing</keyword>
<keyword evidence="3 6" id="KW-0489">Methyltransferase</keyword>
<dbReference type="Pfam" id="PF00590">
    <property type="entry name" value="TP_methylase"/>
    <property type="match status" value="1"/>
</dbReference>
<dbReference type="FunFam" id="3.40.1010.10:FF:000007">
    <property type="entry name" value="Ribosomal RNA small subunit methyltransferase I"/>
    <property type="match status" value="1"/>
</dbReference>
<name>A0A212R753_9CHLR</name>
<dbReference type="InterPro" id="IPR008189">
    <property type="entry name" value="rRNA_ssu_MeTfrase_I"/>
</dbReference>
<evidence type="ECO:0000256" key="4">
    <source>
        <dbReference type="ARBA" id="ARBA00022679"/>
    </source>
</evidence>
<dbReference type="OrthoDB" id="9809084at2"/>
<dbReference type="InterPro" id="IPR014777">
    <property type="entry name" value="4pyrrole_Mease_sub1"/>
</dbReference>
<keyword evidence="4 6" id="KW-0808">Transferase</keyword>
<dbReference type="InParanoid" id="A0A212R753"/>
<dbReference type="CDD" id="cd11648">
    <property type="entry name" value="RsmI"/>
    <property type="match status" value="1"/>
</dbReference>
<evidence type="ECO:0000256" key="3">
    <source>
        <dbReference type="ARBA" id="ARBA00022603"/>
    </source>
</evidence>
<dbReference type="HAMAP" id="MF_01877">
    <property type="entry name" value="16SrRNA_methyltr_I"/>
    <property type="match status" value="1"/>
</dbReference>
<dbReference type="PANTHER" id="PTHR46111">
    <property type="entry name" value="RIBOSOMAL RNA SMALL SUBUNIT METHYLTRANSFERASE I"/>
    <property type="match status" value="1"/>
</dbReference>
<keyword evidence="5 6" id="KW-0949">S-adenosyl-L-methionine</keyword>
<accession>A0A212R753</accession>
<dbReference type="SUPFAM" id="SSF53790">
    <property type="entry name" value="Tetrapyrrole methylase"/>
    <property type="match status" value="1"/>
</dbReference>
<dbReference type="RefSeq" id="WP_088571618.1">
    <property type="nucleotide sequence ID" value="NZ_FYEK01000035.1"/>
</dbReference>
<dbReference type="PIRSF" id="PIRSF005917">
    <property type="entry name" value="MTase_YraL"/>
    <property type="match status" value="1"/>
</dbReference>
<comment type="similarity">
    <text evidence="6">Belongs to the methyltransferase superfamily. RsmI family.</text>
</comment>
<dbReference type="NCBIfam" id="TIGR00096">
    <property type="entry name" value="16S rRNA (cytidine(1402)-2'-O)-methyltransferase"/>
    <property type="match status" value="1"/>
</dbReference>
<organism evidence="9 10">
    <name type="scientific">Thermoflexus hugenholtzii JAD2</name>
    <dbReference type="NCBI Taxonomy" id="877466"/>
    <lineage>
        <taxon>Bacteria</taxon>
        <taxon>Bacillati</taxon>
        <taxon>Chloroflexota</taxon>
        <taxon>Thermoflexia</taxon>
        <taxon>Thermoflexales</taxon>
        <taxon>Thermoflexaceae</taxon>
        <taxon>Thermoflexus</taxon>
    </lineage>
</organism>
<dbReference type="PANTHER" id="PTHR46111:SF1">
    <property type="entry name" value="RIBOSOMAL RNA SMALL SUBUNIT METHYLTRANSFERASE I"/>
    <property type="match status" value="1"/>
</dbReference>
<proteinExistence type="inferred from homology"/>
<dbReference type="InterPro" id="IPR035996">
    <property type="entry name" value="4pyrrol_Methylase_sf"/>
</dbReference>
<dbReference type="GO" id="GO:0005737">
    <property type="term" value="C:cytoplasm"/>
    <property type="evidence" value="ECO:0007669"/>
    <property type="project" value="UniProtKB-SubCell"/>
</dbReference>
<dbReference type="AlphaFoldDB" id="A0A212R753"/>
<comment type="subcellular location">
    <subcellularLocation>
        <location evidence="6">Cytoplasm</location>
    </subcellularLocation>
</comment>
<evidence type="ECO:0000313" key="10">
    <source>
        <dbReference type="Proteomes" id="UP000197025"/>
    </source>
</evidence>
<evidence type="ECO:0000259" key="8">
    <source>
        <dbReference type="Pfam" id="PF23016"/>
    </source>
</evidence>
<feature type="domain" description="RsmI HTH" evidence="8">
    <location>
        <begin position="230"/>
        <end position="272"/>
    </location>
</feature>
<dbReference type="Gene3D" id="3.30.950.10">
    <property type="entry name" value="Methyltransferase, Cobalt-precorrin-4 Transmethylase, Domain 2"/>
    <property type="match status" value="1"/>
</dbReference>
<evidence type="ECO:0000256" key="6">
    <source>
        <dbReference type="HAMAP-Rule" id="MF_01877"/>
    </source>
</evidence>
<feature type="domain" description="Tetrapyrrole methylase" evidence="7">
    <location>
        <begin position="3"/>
        <end position="201"/>
    </location>
</feature>
<evidence type="ECO:0000313" key="9">
    <source>
        <dbReference type="EMBL" id="SNB68021.1"/>
    </source>
</evidence>
<protein>
    <recommendedName>
        <fullName evidence="6">Ribosomal RNA small subunit methyltransferase I</fullName>
        <ecNumber evidence="6">2.1.1.198</ecNumber>
    </recommendedName>
    <alternativeName>
        <fullName evidence="6">16S rRNA 2'-O-ribose C1402 methyltransferase</fullName>
    </alternativeName>
    <alternativeName>
        <fullName evidence="6">rRNA (cytidine-2'-O-)-methyltransferase RsmI</fullName>
    </alternativeName>
</protein>
<dbReference type="GO" id="GO:0070677">
    <property type="term" value="F:rRNA (cytosine-2'-O-)-methyltransferase activity"/>
    <property type="evidence" value="ECO:0007669"/>
    <property type="project" value="UniProtKB-UniRule"/>
</dbReference>
<dbReference type="InterPro" id="IPR000878">
    <property type="entry name" value="4pyrrol_Mease"/>
</dbReference>
<evidence type="ECO:0000259" key="7">
    <source>
        <dbReference type="Pfam" id="PF00590"/>
    </source>
</evidence>
<dbReference type="EMBL" id="FYEK01000035">
    <property type="protein sequence ID" value="SNB68021.1"/>
    <property type="molecule type" value="Genomic_DNA"/>
</dbReference>
<evidence type="ECO:0000256" key="2">
    <source>
        <dbReference type="ARBA" id="ARBA00022552"/>
    </source>
</evidence>
<keyword evidence="1 6" id="KW-0963">Cytoplasm</keyword>
<comment type="function">
    <text evidence="6">Catalyzes the 2'-O-methylation of the ribose of cytidine 1402 (C1402) in 16S rRNA.</text>
</comment>
<keyword evidence="10" id="KW-1185">Reference proteome</keyword>
<dbReference type="InterPro" id="IPR014776">
    <property type="entry name" value="4pyrrole_Mease_sub2"/>
</dbReference>
<dbReference type="EC" id="2.1.1.198" evidence="6"/>
<comment type="catalytic activity">
    <reaction evidence="6">
        <text>cytidine(1402) in 16S rRNA + S-adenosyl-L-methionine = 2'-O-methylcytidine(1402) in 16S rRNA + S-adenosyl-L-homocysteine + H(+)</text>
        <dbReference type="Rhea" id="RHEA:42924"/>
        <dbReference type="Rhea" id="RHEA-COMP:10285"/>
        <dbReference type="Rhea" id="RHEA-COMP:10286"/>
        <dbReference type="ChEBI" id="CHEBI:15378"/>
        <dbReference type="ChEBI" id="CHEBI:57856"/>
        <dbReference type="ChEBI" id="CHEBI:59789"/>
        <dbReference type="ChEBI" id="CHEBI:74495"/>
        <dbReference type="ChEBI" id="CHEBI:82748"/>
        <dbReference type="EC" id="2.1.1.198"/>
    </reaction>
</comment>
<dbReference type="FunFam" id="3.30.950.10:FF:000002">
    <property type="entry name" value="Ribosomal RNA small subunit methyltransferase I"/>
    <property type="match status" value="1"/>
</dbReference>
<reference evidence="10" key="1">
    <citation type="submission" date="2017-06" db="EMBL/GenBank/DDBJ databases">
        <authorList>
            <person name="Varghese N."/>
            <person name="Submissions S."/>
        </authorList>
    </citation>
    <scope>NUCLEOTIDE SEQUENCE [LARGE SCALE GENOMIC DNA]</scope>
    <source>
        <strain evidence="10">JAD2</strain>
    </source>
</reference>
<dbReference type="Gene3D" id="3.40.1010.10">
    <property type="entry name" value="Cobalt-precorrin-4 Transmethylase, Domain 1"/>
    <property type="match status" value="1"/>
</dbReference>
<dbReference type="InterPro" id="IPR053910">
    <property type="entry name" value="RsmI_HTH"/>
</dbReference>
<gene>
    <name evidence="6" type="primary">rsmI</name>
    <name evidence="9" type="ORF">SAMN02746019_00002310</name>
</gene>
<evidence type="ECO:0000256" key="5">
    <source>
        <dbReference type="ARBA" id="ARBA00022691"/>
    </source>
</evidence>
<evidence type="ECO:0000256" key="1">
    <source>
        <dbReference type="ARBA" id="ARBA00022490"/>
    </source>
</evidence>